<dbReference type="EMBL" id="SPQZ01000005">
    <property type="protein sequence ID" value="TFV96321.1"/>
    <property type="molecule type" value="Genomic_DNA"/>
</dbReference>
<dbReference type="InterPro" id="IPR016181">
    <property type="entry name" value="Acyl_CoA_acyltransferase"/>
</dbReference>
<keyword evidence="2" id="KW-0012">Acyltransferase</keyword>
<keyword evidence="6" id="KW-1185">Reference proteome</keyword>
<gene>
    <name evidence="5" type="ORF">E4M00_13400</name>
</gene>
<dbReference type="AlphaFoldDB" id="A0A4Y9QUP0"/>
<dbReference type="PANTHER" id="PTHR43792">
    <property type="entry name" value="GNAT FAMILY, PUTATIVE (AFU_ORTHOLOGUE AFUA_3G00765)-RELATED-RELATED"/>
    <property type="match status" value="1"/>
</dbReference>
<evidence type="ECO:0000256" key="3">
    <source>
        <dbReference type="ARBA" id="ARBA00038502"/>
    </source>
</evidence>
<evidence type="ECO:0000313" key="6">
    <source>
        <dbReference type="Proteomes" id="UP000298127"/>
    </source>
</evidence>
<proteinExistence type="inferred from homology"/>
<dbReference type="GO" id="GO:0005737">
    <property type="term" value="C:cytoplasm"/>
    <property type="evidence" value="ECO:0007669"/>
    <property type="project" value="TreeGrafter"/>
</dbReference>
<dbReference type="Proteomes" id="UP000298127">
    <property type="component" value="Unassembled WGS sequence"/>
</dbReference>
<dbReference type="GO" id="GO:0008999">
    <property type="term" value="F:protein-N-terminal-alanine acetyltransferase activity"/>
    <property type="evidence" value="ECO:0007669"/>
    <property type="project" value="TreeGrafter"/>
</dbReference>
<comment type="caution">
    <text evidence="5">The sequence shown here is derived from an EMBL/GenBank/DDBJ whole genome shotgun (WGS) entry which is preliminary data.</text>
</comment>
<dbReference type="Gene3D" id="3.40.630.30">
    <property type="match status" value="1"/>
</dbReference>
<organism evidence="5 6">
    <name type="scientific">Orlajensenia leifsoniae</name>
    <dbReference type="NCBI Taxonomy" id="2561933"/>
    <lineage>
        <taxon>Bacteria</taxon>
        <taxon>Bacillati</taxon>
        <taxon>Actinomycetota</taxon>
        <taxon>Actinomycetes</taxon>
        <taxon>Micrococcales</taxon>
        <taxon>Microbacteriaceae</taxon>
        <taxon>Orlajensenia</taxon>
    </lineage>
</organism>
<evidence type="ECO:0000313" key="5">
    <source>
        <dbReference type="EMBL" id="TFV96321.1"/>
    </source>
</evidence>
<dbReference type="CDD" id="cd04301">
    <property type="entry name" value="NAT_SF"/>
    <property type="match status" value="1"/>
</dbReference>
<name>A0A4Y9QUP0_9MICO</name>
<dbReference type="PROSITE" id="PS51186">
    <property type="entry name" value="GNAT"/>
    <property type="match status" value="1"/>
</dbReference>
<dbReference type="SUPFAM" id="SSF55729">
    <property type="entry name" value="Acyl-CoA N-acyltransferases (Nat)"/>
    <property type="match status" value="1"/>
</dbReference>
<sequence>MQGALLDVVDHPIRLLPRIDRVIPLDIPERSIFLRLLRETDAVALTDAYVRNREHLARWEPARTDDFFTVEAAQARIQTSIEQYSTRAAVPWLLIERCTGDEHEPERERIVGTMTVNRITWGPFLSGSLGYWVDRELTGRGVATAAVGHVCEAARASGLHRIDASTLLDNVGSQTVLRRSGFEQFGLAPRYLSIAGRWQDHLLFQRILHDED</sequence>
<evidence type="ECO:0000256" key="2">
    <source>
        <dbReference type="ARBA" id="ARBA00023315"/>
    </source>
</evidence>
<comment type="similarity">
    <text evidence="3">Belongs to the acetyltransferase family. RimJ subfamily.</text>
</comment>
<reference evidence="5 6" key="1">
    <citation type="journal article" date="2018" name="J. Microbiol.">
        <title>Leifsonia flava sp. nov., a novel actinobacterium isolated from the rhizosphere of Aquilegia viridiflora.</title>
        <authorList>
            <person name="Cai Y."/>
            <person name="Tao W.Z."/>
            <person name="Ma Y.J."/>
            <person name="Cheng J."/>
            <person name="Zhang M.Y."/>
            <person name="Zhang Y.X."/>
        </authorList>
    </citation>
    <scope>NUCLEOTIDE SEQUENCE [LARGE SCALE GENOMIC DNA]</scope>
    <source>
        <strain evidence="5 6">SYP-B2174</strain>
    </source>
</reference>
<evidence type="ECO:0000259" key="4">
    <source>
        <dbReference type="PROSITE" id="PS51186"/>
    </source>
</evidence>
<protein>
    <submittedName>
        <fullName evidence="5">GNAT family N-acetyltransferase</fullName>
    </submittedName>
</protein>
<dbReference type="InterPro" id="IPR051531">
    <property type="entry name" value="N-acetyltransferase"/>
</dbReference>
<keyword evidence="1 5" id="KW-0808">Transferase</keyword>
<dbReference type="PANTHER" id="PTHR43792:SF8">
    <property type="entry name" value="[RIBOSOMAL PROTEIN US5]-ALANINE N-ACETYLTRANSFERASE"/>
    <property type="match status" value="1"/>
</dbReference>
<evidence type="ECO:0000256" key="1">
    <source>
        <dbReference type="ARBA" id="ARBA00022679"/>
    </source>
</evidence>
<accession>A0A4Y9QUP0</accession>
<dbReference type="Pfam" id="PF13302">
    <property type="entry name" value="Acetyltransf_3"/>
    <property type="match status" value="1"/>
</dbReference>
<feature type="domain" description="N-acetyltransferase" evidence="4">
    <location>
        <begin position="54"/>
        <end position="209"/>
    </location>
</feature>
<dbReference type="InterPro" id="IPR000182">
    <property type="entry name" value="GNAT_dom"/>
</dbReference>